<keyword evidence="3" id="KW-1185">Reference proteome</keyword>
<dbReference type="EMBL" id="JAKJXP020000134">
    <property type="protein sequence ID" value="KAK7743653.1"/>
    <property type="molecule type" value="Genomic_DNA"/>
</dbReference>
<protein>
    <recommendedName>
        <fullName evidence="1">2EXR domain-containing protein</fullName>
    </recommendedName>
</protein>
<name>A0AAN9U9X9_9PEZI</name>
<organism evidence="2 3">
    <name type="scientific">Diatrype stigma</name>
    <dbReference type="NCBI Taxonomy" id="117547"/>
    <lineage>
        <taxon>Eukaryota</taxon>
        <taxon>Fungi</taxon>
        <taxon>Dikarya</taxon>
        <taxon>Ascomycota</taxon>
        <taxon>Pezizomycotina</taxon>
        <taxon>Sordariomycetes</taxon>
        <taxon>Xylariomycetidae</taxon>
        <taxon>Xylariales</taxon>
        <taxon>Diatrypaceae</taxon>
        <taxon>Diatrype</taxon>
    </lineage>
</organism>
<proteinExistence type="predicted"/>
<dbReference type="InterPro" id="IPR045518">
    <property type="entry name" value="2EXR"/>
</dbReference>
<feature type="domain" description="2EXR" evidence="1">
    <location>
        <begin position="130"/>
        <end position="200"/>
    </location>
</feature>
<evidence type="ECO:0000259" key="1">
    <source>
        <dbReference type="Pfam" id="PF20150"/>
    </source>
</evidence>
<comment type="caution">
    <text evidence="2">The sequence shown here is derived from an EMBL/GenBank/DDBJ whole genome shotgun (WGS) entry which is preliminary data.</text>
</comment>
<reference evidence="2 3" key="1">
    <citation type="submission" date="2024-02" db="EMBL/GenBank/DDBJ databases">
        <title>De novo assembly and annotation of 12 fungi associated with fruit tree decline syndrome in Ontario, Canada.</title>
        <authorList>
            <person name="Sulman M."/>
            <person name="Ellouze W."/>
            <person name="Ilyukhin E."/>
        </authorList>
    </citation>
    <scope>NUCLEOTIDE SEQUENCE [LARGE SCALE GENOMIC DNA]</scope>
    <source>
        <strain evidence="2 3">M11/M66-122</strain>
    </source>
</reference>
<accession>A0AAN9U9X9</accession>
<sequence length="364" mass="41049">MMDTDHLDLWKGKDKEPPNRFASIDSVISEIFDVLSATLDAVIELEPALDQSVTNAVKAVEDVVQSLGYPPGSRDSKYASRDPEDLMPRVAIPGLEAYIDSSMFLEKKNLERDLAALIARLKLAREDRRFTCFNDLPTRIRWKIWNYAVMDEAFNNFVVMDVYIRQIMPMRNLVSALMGTTKESRDRAEKVYKFSMGVYSVDKKSYNNIRRVLVNDREGPTTGGYYGLIWLCPGVQTFIYGPRYAQNKWVDGKTYCNFISSRYSVQNPPNPNHPLEPVPPQNLLGITGIAVPGMKAHGEVGRRLWPKEPEFDRGVKLFRRANEGTRLNVARAKTTAEVLAVLDEHGIAGLGRFCKTPDALQGPG</sequence>
<dbReference type="Pfam" id="PF20150">
    <property type="entry name" value="2EXR"/>
    <property type="match status" value="1"/>
</dbReference>
<dbReference type="AlphaFoldDB" id="A0AAN9U9X9"/>
<evidence type="ECO:0000313" key="2">
    <source>
        <dbReference type="EMBL" id="KAK7743653.1"/>
    </source>
</evidence>
<dbReference type="Proteomes" id="UP001320420">
    <property type="component" value="Unassembled WGS sequence"/>
</dbReference>
<evidence type="ECO:0000313" key="3">
    <source>
        <dbReference type="Proteomes" id="UP001320420"/>
    </source>
</evidence>
<gene>
    <name evidence="2" type="ORF">SLS62_010556</name>
</gene>